<gene>
    <name evidence="1" type="ORF">RJT34_15399</name>
</gene>
<evidence type="ECO:0000313" key="2">
    <source>
        <dbReference type="Proteomes" id="UP001359559"/>
    </source>
</evidence>
<dbReference type="Proteomes" id="UP001359559">
    <property type="component" value="Unassembled WGS sequence"/>
</dbReference>
<dbReference type="EMBL" id="JAYKXN010000004">
    <property type="protein sequence ID" value="KAK7292548.1"/>
    <property type="molecule type" value="Genomic_DNA"/>
</dbReference>
<name>A0AAN9PBD7_CLITE</name>
<proteinExistence type="predicted"/>
<protein>
    <submittedName>
        <fullName evidence="1">Uncharacterized protein</fullName>
    </submittedName>
</protein>
<accession>A0AAN9PBD7</accession>
<evidence type="ECO:0000313" key="1">
    <source>
        <dbReference type="EMBL" id="KAK7292548.1"/>
    </source>
</evidence>
<dbReference type="AlphaFoldDB" id="A0AAN9PBD7"/>
<comment type="caution">
    <text evidence="1">The sequence shown here is derived from an EMBL/GenBank/DDBJ whole genome shotgun (WGS) entry which is preliminary data.</text>
</comment>
<reference evidence="1 2" key="1">
    <citation type="submission" date="2024-01" db="EMBL/GenBank/DDBJ databases">
        <title>The genomes of 5 underutilized Papilionoideae crops provide insights into root nodulation and disease resistance.</title>
        <authorList>
            <person name="Yuan L."/>
        </authorList>
    </citation>
    <scope>NUCLEOTIDE SEQUENCE [LARGE SCALE GENOMIC DNA]</scope>
    <source>
        <strain evidence="1">LY-2023</strain>
        <tissue evidence="1">Leaf</tissue>
    </source>
</reference>
<sequence length="72" mass="8157">MSFLRVLSQDKSAYPITMETHLRVSQKHVTLSHLYGNDAEPVRVDPGENGCGSVVRTCDRDNSHHYMLCHCL</sequence>
<organism evidence="1 2">
    <name type="scientific">Clitoria ternatea</name>
    <name type="common">Butterfly pea</name>
    <dbReference type="NCBI Taxonomy" id="43366"/>
    <lineage>
        <taxon>Eukaryota</taxon>
        <taxon>Viridiplantae</taxon>
        <taxon>Streptophyta</taxon>
        <taxon>Embryophyta</taxon>
        <taxon>Tracheophyta</taxon>
        <taxon>Spermatophyta</taxon>
        <taxon>Magnoliopsida</taxon>
        <taxon>eudicotyledons</taxon>
        <taxon>Gunneridae</taxon>
        <taxon>Pentapetalae</taxon>
        <taxon>rosids</taxon>
        <taxon>fabids</taxon>
        <taxon>Fabales</taxon>
        <taxon>Fabaceae</taxon>
        <taxon>Papilionoideae</taxon>
        <taxon>50 kb inversion clade</taxon>
        <taxon>NPAAA clade</taxon>
        <taxon>indigoferoid/millettioid clade</taxon>
        <taxon>Phaseoleae</taxon>
        <taxon>Clitoria</taxon>
    </lineage>
</organism>
<keyword evidence="2" id="KW-1185">Reference proteome</keyword>